<dbReference type="EC" id="3.4.21.9" evidence="5"/>
<organism evidence="5 6">
    <name type="scientific">Basidiobolus ranarum</name>
    <dbReference type="NCBI Taxonomy" id="34480"/>
    <lineage>
        <taxon>Eukaryota</taxon>
        <taxon>Fungi</taxon>
        <taxon>Fungi incertae sedis</taxon>
        <taxon>Zoopagomycota</taxon>
        <taxon>Entomophthoromycotina</taxon>
        <taxon>Basidiobolomycetes</taxon>
        <taxon>Basidiobolales</taxon>
        <taxon>Basidiobolaceae</taxon>
        <taxon>Basidiobolus</taxon>
    </lineage>
</organism>
<dbReference type="PROSITE" id="PS00134">
    <property type="entry name" value="TRYPSIN_HIS"/>
    <property type="match status" value="1"/>
</dbReference>
<keyword evidence="3" id="KW-0732">Signal</keyword>
<dbReference type="PANTHER" id="PTHR24260">
    <property type="match status" value="1"/>
</dbReference>
<sequence>MILSTLLSTFLVSSHIYALKSPPNSRIVGGIQATEEFNFMTQIFVDDFAVCGGAILNDQWIITAAHCTINETTLTTTTVDPKVVKIALGGLEMKNRQIVGVDRVVIHKEYNPLSLANDIALIHLESPLPLFHLQQKIPISLQKIEPGQNVTVTGWGQTEVSQYSSRLLQVTLRVASIHRCRRERPDFNNHNGPQICTGLTPGRDTCPGDSGGPLVQLTPEGRYVLLGITSFGTYKVGKQFVCGQDSFGFYTHVGYYLDFIKSTLGENQFSMVNKSDIKKFDSQSINLGVPLQSKSARMMLFWTIAYHMFWIF</sequence>
<dbReference type="InterPro" id="IPR033116">
    <property type="entry name" value="TRYPSIN_SER"/>
</dbReference>
<evidence type="ECO:0000256" key="1">
    <source>
        <dbReference type="ARBA" id="ARBA00023157"/>
    </source>
</evidence>
<accession>A0ABR2WNC6</accession>
<protein>
    <submittedName>
        <fullName evidence="5">Enteropeptidase</fullName>
        <ecNumber evidence="5">3.4.21.9</ecNumber>
    </submittedName>
</protein>
<keyword evidence="2" id="KW-0720">Serine protease</keyword>
<dbReference type="PROSITE" id="PS00135">
    <property type="entry name" value="TRYPSIN_SER"/>
    <property type="match status" value="1"/>
</dbReference>
<dbReference type="InterPro" id="IPR018114">
    <property type="entry name" value="TRYPSIN_HIS"/>
</dbReference>
<keyword evidence="2" id="KW-0645">Protease</keyword>
<dbReference type="InterPro" id="IPR001254">
    <property type="entry name" value="Trypsin_dom"/>
</dbReference>
<keyword evidence="2 5" id="KW-0378">Hydrolase</keyword>
<dbReference type="InterPro" id="IPR009003">
    <property type="entry name" value="Peptidase_S1_PA"/>
</dbReference>
<dbReference type="Pfam" id="PF00089">
    <property type="entry name" value="Trypsin"/>
    <property type="match status" value="1"/>
</dbReference>
<dbReference type="InterPro" id="IPR043504">
    <property type="entry name" value="Peptidase_S1_PA_chymotrypsin"/>
</dbReference>
<evidence type="ECO:0000256" key="2">
    <source>
        <dbReference type="RuleBase" id="RU363034"/>
    </source>
</evidence>
<feature type="chain" id="PRO_5046734651" evidence="3">
    <location>
        <begin position="19"/>
        <end position="312"/>
    </location>
</feature>
<dbReference type="InterPro" id="IPR051333">
    <property type="entry name" value="CLIP_Serine_Protease"/>
</dbReference>
<dbReference type="PRINTS" id="PR00722">
    <property type="entry name" value="CHYMOTRYPSIN"/>
</dbReference>
<dbReference type="Gene3D" id="2.40.10.10">
    <property type="entry name" value="Trypsin-like serine proteases"/>
    <property type="match status" value="1"/>
</dbReference>
<evidence type="ECO:0000313" key="5">
    <source>
        <dbReference type="EMBL" id="KAK9762996.1"/>
    </source>
</evidence>
<gene>
    <name evidence="5" type="primary">TMPRSS15_3</name>
    <name evidence="5" type="ORF">K7432_010729</name>
</gene>
<evidence type="ECO:0000313" key="6">
    <source>
        <dbReference type="Proteomes" id="UP001479436"/>
    </source>
</evidence>
<keyword evidence="6" id="KW-1185">Reference proteome</keyword>
<feature type="signal peptide" evidence="3">
    <location>
        <begin position="1"/>
        <end position="18"/>
    </location>
</feature>
<feature type="domain" description="Peptidase S1" evidence="4">
    <location>
        <begin position="27"/>
        <end position="265"/>
    </location>
</feature>
<dbReference type="SMART" id="SM00020">
    <property type="entry name" value="Tryp_SPc"/>
    <property type="match status" value="1"/>
</dbReference>
<keyword evidence="1" id="KW-1015">Disulfide bond</keyword>
<dbReference type="PROSITE" id="PS50240">
    <property type="entry name" value="TRYPSIN_DOM"/>
    <property type="match status" value="1"/>
</dbReference>
<dbReference type="CDD" id="cd00190">
    <property type="entry name" value="Tryp_SPc"/>
    <property type="match status" value="1"/>
</dbReference>
<reference evidence="5 6" key="1">
    <citation type="submission" date="2023-04" db="EMBL/GenBank/DDBJ databases">
        <title>Genome of Basidiobolus ranarum AG-B5.</title>
        <authorList>
            <person name="Stajich J.E."/>
            <person name="Carter-House D."/>
            <person name="Gryganskyi A."/>
        </authorList>
    </citation>
    <scope>NUCLEOTIDE SEQUENCE [LARGE SCALE GENOMIC DNA]</scope>
    <source>
        <strain evidence="5 6">AG-B5</strain>
    </source>
</reference>
<dbReference type="SUPFAM" id="SSF50494">
    <property type="entry name" value="Trypsin-like serine proteases"/>
    <property type="match status" value="1"/>
</dbReference>
<evidence type="ECO:0000259" key="4">
    <source>
        <dbReference type="PROSITE" id="PS50240"/>
    </source>
</evidence>
<dbReference type="EMBL" id="JASJQH010000760">
    <property type="protein sequence ID" value="KAK9762996.1"/>
    <property type="molecule type" value="Genomic_DNA"/>
</dbReference>
<comment type="caution">
    <text evidence="5">The sequence shown here is derived from an EMBL/GenBank/DDBJ whole genome shotgun (WGS) entry which is preliminary data.</text>
</comment>
<name>A0ABR2WNC6_9FUNG</name>
<dbReference type="PANTHER" id="PTHR24260:SF136">
    <property type="entry name" value="GH08193P-RELATED"/>
    <property type="match status" value="1"/>
</dbReference>
<dbReference type="InterPro" id="IPR001314">
    <property type="entry name" value="Peptidase_S1A"/>
</dbReference>
<dbReference type="Proteomes" id="UP001479436">
    <property type="component" value="Unassembled WGS sequence"/>
</dbReference>
<dbReference type="GO" id="GO:0004252">
    <property type="term" value="F:serine-type endopeptidase activity"/>
    <property type="evidence" value="ECO:0007669"/>
    <property type="project" value="UniProtKB-EC"/>
</dbReference>
<proteinExistence type="predicted"/>
<evidence type="ECO:0000256" key="3">
    <source>
        <dbReference type="SAM" id="SignalP"/>
    </source>
</evidence>